<reference evidence="1 2" key="1">
    <citation type="submission" date="2020-02" db="EMBL/GenBank/DDBJ databases">
        <title>Bacillus aquiflavi sp. nov., isolated from yellow water of strong flavor Chinese baijiu in Yibin region of China.</title>
        <authorList>
            <person name="Xie J."/>
        </authorList>
    </citation>
    <scope>NUCLEOTIDE SEQUENCE [LARGE SCALE GENOMIC DNA]</scope>
    <source>
        <strain evidence="1 2">SA4</strain>
    </source>
</reference>
<dbReference type="Proteomes" id="UP000481043">
    <property type="component" value="Unassembled WGS sequence"/>
</dbReference>
<sequence>MSLIEKIVNQKLNRMTKEELLKLAKKHQISITDQQAEQVVQQIRGKNINIFNSTERTQLIKKIAKITSPEVARKVNKLFQEALG</sequence>
<comment type="caution">
    <text evidence="1">The sequence shown here is derived from an EMBL/GenBank/DDBJ whole genome shotgun (WGS) entry which is preliminary data.</text>
</comment>
<dbReference type="Pfam" id="PF11116">
    <property type="entry name" value="DUF2624"/>
    <property type="match status" value="1"/>
</dbReference>
<dbReference type="AlphaFoldDB" id="A0A6M0Q9C0"/>
<keyword evidence="2" id="KW-1185">Reference proteome</keyword>
<protein>
    <submittedName>
        <fullName evidence="1">DUF2624 domain-containing protein</fullName>
    </submittedName>
</protein>
<evidence type="ECO:0000313" key="1">
    <source>
        <dbReference type="EMBL" id="NEY71638.1"/>
    </source>
</evidence>
<dbReference type="RefSeq" id="WP_163179076.1">
    <property type="nucleotide sequence ID" value="NZ_JAAIWM010000002.1"/>
</dbReference>
<proteinExistence type="predicted"/>
<accession>A0A6M0Q9C0</accession>
<name>A0A6M0Q9C0_9BACI</name>
<gene>
    <name evidence="1" type="ORF">G4D63_07750</name>
</gene>
<dbReference type="InterPro" id="IPR020277">
    <property type="entry name" value="DUF2624"/>
</dbReference>
<dbReference type="EMBL" id="JAAIWM010000002">
    <property type="protein sequence ID" value="NEY71638.1"/>
    <property type="molecule type" value="Genomic_DNA"/>
</dbReference>
<evidence type="ECO:0000313" key="2">
    <source>
        <dbReference type="Proteomes" id="UP000481043"/>
    </source>
</evidence>
<organism evidence="1 2">
    <name type="scientific">Bacillus mesophilus</name>
    <dbReference type="NCBI Taxonomy" id="1808955"/>
    <lineage>
        <taxon>Bacteria</taxon>
        <taxon>Bacillati</taxon>
        <taxon>Bacillota</taxon>
        <taxon>Bacilli</taxon>
        <taxon>Bacillales</taxon>
        <taxon>Bacillaceae</taxon>
        <taxon>Bacillus</taxon>
    </lineage>
</organism>